<feature type="transmembrane region" description="Helical" evidence="1">
    <location>
        <begin position="44"/>
        <end position="68"/>
    </location>
</feature>
<keyword evidence="1" id="KW-0812">Transmembrane</keyword>
<organism evidence="3">
    <name type="scientific">marine metagenome</name>
    <dbReference type="NCBI Taxonomy" id="408172"/>
    <lineage>
        <taxon>unclassified sequences</taxon>
        <taxon>metagenomes</taxon>
        <taxon>ecological metagenomes</taxon>
    </lineage>
</organism>
<sequence>MKQYRSKVDFLSALVYFVIILLVDGAAMVTSVEVLSSVSPYTSMWVFVGTLTIPVLILLFLLPLRYFLTADELAIHSGLLRWRIPVESILRVSRARGLRPGPALSLERLRVGYPEGNRTTSAHVSPVDRVGFMAELASADRGLVGVEGGGLVRQAGRILPLQHIAPLD</sequence>
<feature type="transmembrane region" description="Helical" evidence="1">
    <location>
        <begin position="12"/>
        <end position="32"/>
    </location>
</feature>
<dbReference type="AlphaFoldDB" id="A0A382SUT4"/>
<evidence type="ECO:0000259" key="2">
    <source>
        <dbReference type="Pfam" id="PF06713"/>
    </source>
</evidence>
<dbReference type="InterPro" id="IPR009589">
    <property type="entry name" value="PH_YyaB-like"/>
</dbReference>
<evidence type="ECO:0000313" key="3">
    <source>
        <dbReference type="EMBL" id="SVD13523.1"/>
    </source>
</evidence>
<protein>
    <recommendedName>
        <fullName evidence="2">Uncharacterized protein YyaB-like PH domain-containing protein</fullName>
    </recommendedName>
</protein>
<evidence type="ECO:0000256" key="1">
    <source>
        <dbReference type="SAM" id="Phobius"/>
    </source>
</evidence>
<gene>
    <name evidence="3" type="ORF">METZ01_LOCUS366377</name>
</gene>
<keyword evidence="1" id="KW-1133">Transmembrane helix</keyword>
<dbReference type="GO" id="GO:0030153">
    <property type="term" value="P:bacteriocin immunity"/>
    <property type="evidence" value="ECO:0007669"/>
    <property type="project" value="InterPro"/>
</dbReference>
<dbReference type="Pfam" id="PF06713">
    <property type="entry name" value="bPH_4"/>
    <property type="match status" value="1"/>
</dbReference>
<accession>A0A382SUT4</accession>
<proteinExistence type="predicted"/>
<feature type="domain" description="Uncharacterized protein YyaB-like PH" evidence="2">
    <location>
        <begin position="65"/>
        <end position="137"/>
    </location>
</feature>
<name>A0A382SUT4_9ZZZZ</name>
<dbReference type="EMBL" id="UINC01131676">
    <property type="protein sequence ID" value="SVD13523.1"/>
    <property type="molecule type" value="Genomic_DNA"/>
</dbReference>
<keyword evidence="1" id="KW-0472">Membrane</keyword>
<reference evidence="3" key="1">
    <citation type="submission" date="2018-05" db="EMBL/GenBank/DDBJ databases">
        <authorList>
            <person name="Lanie J.A."/>
            <person name="Ng W.-L."/>
            <person name="Kazmierczak K.M."/>
            <person name="Andrzejewski T.M."/>
            <person name="Davidsen T.M."/>
            <person name="Wayne K.J."/>
            <person name="Tettelin H."/>
            <person name="Glass J.I."/>
            <person name="Rusch D."/>
            <person name="Podicherti R."/>
            <person name="Tsui H.-C.T."/>
            <person name="Winkler M.E."/>
        </authorList>
    </citation>
    <scope>NUCLEOTIDE SEQUENCE</scope>
</reference>